<name>A0A3D8K3V3_9BURK</name>
<comment type="caution">
    <text evidence="1">The sequence shown here is derived from an EMBL/GenBank/DDBJ whole genome shotgun (WGS) entry which is preliminary data.</text>
</comment>
<dbReference type="OrthoDB" id="7065198at2"/>
<reference evidence="1 2" key="1">
    <citation type="submission" date="2018-08" db="EMBL/GenBank/DDBJ databases">
        <title>Paraburkholderia sp. DHOM06 isolated from forest soil.</title>
        <authorList>
            <person name="Gao Z.-H."/>
            <person name="Qiu L.-H."/>
        </authorList>
    </citation>
    <scope>NUCLEOTIDE SEQUENCE [LARGE SCALE GENOMIC DNA]</scope>
    <source>
        <strain evidence="1 2">DHOM06</strain>
    </source>
</reference>
<dbReference type="RefSeq" id="WP_115532794.1">
    <property type="nucleotide sequence ID" value="NZ_QRGA01000003.1"/>
</dbReference>
<protein>
    <recommendedName>
        <fullName evidence="3">DUF2489 domain-containing protein</fullName>
    </recommendedName>
</protein>
<dbReference type="EMBL" id="QRGA01000003">
    <property type="protein sequence ID" value="RDV00124.1"/>
    <property type="molecule type" value="Genomic_DNA"/>
</dbReference>
<sequence>MNLSTAAIPAILAALASGAFALVGVIVTSTLARRREHESGWRQTKLEHYQEYVLALSSIVSGRSTPEAQHRYADAVNALALVASPAVLDAVQVFQREISYRNTERSDERHDALLSAAIHAMRQDVQPGRIDATPRAIHLLAPPPMASGTDKVSE</sequence>
<proteinExistence type="predicted"/>
<evidence type="ECO:0000313" key="2">
    <source>
        <dbReference type="Proteomes" id="UP000256838"/>
    </source>
</evidence>
<accession>A0A3D8K3V3</accession>
<evidence type="ECO:0008006" key="3">
    <source>
        <dbReference type="Google" id="ProtNLM"/>
    </source>
</evidence>
<dbReference type="Proteomes" id="UP000256838">
    <property type="component" value="Unassembled WGS sequence"/>
</dbReference>
<gene>
    <name evidence="1" type="ORF">DWV00_07110</name>
</gene>
<organism evidence="1 2">
    <name type="scientific">Trinickia dinghuensis</name>
    <dbReference type="NCBI Taxonomy" id="2291023"/>
    <lineage>
        <taxon>Bacteria</taxon>
        <taxon>Pseudomonadati</taxon>
        <taxon>Pseudomonadota</taxon>
        <taxon>Betaproteobacteria</taxon>
        <taxon>Burkholderiales</taxon>
        <taxon>Burkholderiaceae</taxon>
        <taxon>Trinickia</taxon>
    </lineage>
</organism>
<dbReference type="AlphaFoldDB" id="A0A3D8K3V3"/>
<keyword evidence="2" id="KW-1185">Reference proteome</keyword>
<evidence type="ECO:0000313" key="1">
    <source>
        <dbReference type="EMBL" id="RDV00124.1"/>
    </source>
</evidence>